<evidence type="ECO:0000256" key="9">
    <source>
        <dbReference type="ARBA" id="ARBA00023239"/>
    </source>
</evidence>
<dbReference type="UniPathway" id="UPA00109">
    <property type="reaction ID" value="UER00187"/>
</dbReference>
<name>D9R2E2_LACSW</name>
<feature type="domain" description="Enolase N-terminal" evidence="13">
    <location>
        <begin position="7"/>
        <end position="118"/>
    </location>
</feature>
<dbReference type="GO" id="GO:0000287">
    <property type="term" value="F:magnesium ion binding"/>
    <property type="evidence" value="ECO:0007669"/>
    <property type="project" value="InterPro"/>
</dbReference>
<dbReference type="SMART" id="SM01192">
    <property type="entry name" value="Enolase_C"/>
    <property type="match status" value="1"/>
</dbReference>
<dbReference type="EC" id="4.2.1.11" evidence="3"/>
<comment type="catalytic activity">
    <reaction evidence="10">
        <text>(2R)-2-phosphoglycerate = phosphoenolpyruvate + H2O</text>
        <dbReference type="Rhea" id="RHEA:10164"/>
        <dbReference type="ChEBI" id="CHEBI:15377"/>
        <dbReference type="ChEBI" id="CHEBI:58289"/>
        <dbReference type="ChEBI" id="CHEBI:58702"/>
        <dbReference type="EC" id="4.2.1.11"/>
    </reaction>
    <physiologicalReaction direction="left-to-right" evidence="10">
        <dbReference type="Rhea" id="RHEA:10165"/>
    </physiologicalReaction>
</comment>
<dbReference type="InterPro" id="IPR036849">
    <property type="entry name" value="Enolase-like_C_sf"/>
</dbReference>
<sequence length="402" mass="43868">MRNELDIIEVTGRTIHDSWGYPGIEAEVVLENGAHGRAAVSLGNTDRAKEQAGIVNEWFSEIILFEDASDQGKIDRLLLQAAKEGGEGKNENQGILALSMAVARAAGAGLGLPLYRYLGGTSAPGMPVPMMTMISGGSGEKGLDFHEIMIVPQGARSYSEGLRMGVEIYQTLKRLLSMSGFSTSVGKGGGFEPDMKNAEEALHYLMDSFRLTEYKPGIDVLVAINAEADRLYVKEEGSYCFSKESKKGGISINRQQKDMIAYYMRLTDGFPICAVMNGLWKADLVGRMQMMNLLEHRALMISDDFNAANATIIRMEQAGTVTGALEMVEKARKAGHKVIIASDVRDTEESFLSDMAAAVRADYVKSGAPCRGECTAKYNELLRIEEFYRMPGQPAVCGRISL</sequence>
<keyword evidence="9 14" id="KW-0456">Lyase</keyword>
<keyword evidence="7 11" id="KW-0460">Magnesium</keyword>
<evidence type="ECO:0000259" key="13">
    <source>
        <dbReference type="SMART" id="SM01193"/>
    </source>
</evidence>
<dbReference type="SUPFAM" id="SSF54826">
    <property type="entry name" value="Enolase N-terminal domain-like"/>
    <property type="match status" value="1"/>
</dbReference>
<keyword evidence="6 11" id="KW-0479">Metal-binding</keyword>
<dbReference type="InterPro" id="IPR020810">
    <property type="entry name" value="Enolase_C"/>
</dbReference>
<dbReference type="PRINTS" id="PR00148">
    <property type="entry name" value="ENOLASE"/>
</dbReference>
<keyword evidence="15" id="KW-1185">Reference proteome</keyword>
<evidence type="ECO:0000256" key="2">
    <source>
        <dbReference type="ARBA" id="ARBA00009604"/>
    </source>
</evidence>
<dbReference type="STRING" id="610130.Closa_2214"/>
<dbReference type="InterPro" id="IPR020811">
    <property type="entry name" value="Enolase_N"/>
</dbReference>
<reference evidence="14" key="1">
    <citation type="submission" date="2010-07" db="EMBL/GenBank/DDBJ databases">
        <title>Complete sequence of Clostridium saccharolyticum WM1.</title>
        <authorList>
            <consortium name="US DOE Joint Genome Institute"/>
            <person name="Lucas S."/>
            <person name="Copeland A."/>
            <person name="Lapidus A."/>
            <person name="Cheng J.-F."/>
            <person name="Bruce D."/>
            <person name="Goodwin L."/>
            <person name="Pitluck S."/>
            <person name="Chertkov O."/>
            <person name="Detter J.C."/>
            <person name="Han C."/>
            <person name="Tapia R."/>
            <person name="Land M."/>
            <person name="Hauser L."/>
            <person name="Chang Y.-J."/>
            <person name="Jeffries C."/>
            <person name="Kyrpides N."/>
            <person name="Ivanova N."/>
            <person name="Mikhailova N."/>
            <person name="Mouttaki H."/>
            <person name="Lin L."/>
            <person name="Zhou J."/>
            <person name="Hemme C.L."/>
            <person name="Woyke T."/>
        </authorList>
    </citation>
    <scope>NUCLEOTIDE SEQUENCE [LARGE SCALE GENOMIC DNA]</scope>
    <source>
        <strain evidence="14">WM1</strain>
    </source>
</reference>
<dbReference type="InterPro" id="IPR029017">
    <property type="entry name" value="Enolase-like_N"/>
</dbReference>
<dbReference type="GO" id="GO:0004634">
    <property type="term" value="F:phosphopyruvate hydratase activity"/>
    <property type="evidence" value="ECO:0007669"/>
    <property type="project" value="UniProtKB-EC"/>
</dbReference>
<dbReference type="EMBL" id="CP002109">
    <property type="protein sequence ID" value="ADL04792.1"/>
    <property type="molecule type" value="Genomic_DNA"/>
</dbReference>
<dbReference type="SUPFAM" id="SSF51604">
    <property type="entry name" value="Enolase C-terminal domain-like"/>
    <property type="match status" value="1"/>
</dbReference>
<proteinExistence type="inferred from homology"/>
<evidence type="ECO:0000256" key="6">
    <source>
        <dbReference type="ARBA" id="ARBA00022723"/>
    </source>
</evidence>
<dbReference type="PANTHER" id="PTHR11902">
    <property type="entry name" value="ENOLASE"/>
    <property type="match status" value="1"/>
</dbReference>
<dbReference type="SMART" id="SM01193">
    <property type="entry name" value="Enolase_N"/>
    <property type="match status" value="1"/>
</dbReference>
<dbReference type="AlphaFoldDB" id="D9R2E2"/>
<dbReference type="Pfam" id="PF00113">
    <property type="entry name" value="Enolase_C"/>
    <property type="match status" value="1"/>
</dbReference>
<comment type="pathway">
    <text evidence="1">Carbohydrate degradation; glycolysis; pyruvate from D-glyceraldehyde 3-phosphate: step 4/5.</text>
</comment>
<evidence type="ECO:0000256" key="4">
    <source>
        <dbReference type="ARBA" id="ARBA00017068"/>
    </source>
</evidence>
<comment type="cofactor">
    <cofactor evidence="11">
        <name>Mg(2+)</name>
        <dbReference type="ChEBI" id="CHEBI:18420"/>
    </cofactor>
    <text evidence="11">Mg(2+) is required for catalysis and for stabilizing the dimer.</text>
</comment>
<dbReference type="PIRSF" id="PIRSF001400">
    <property type="entry name" value="Enolase"/>
    <property type="match status" value="1"/>
</dbReference>
<evidence type="ECO:0000256" key="10">
    <source>
        <dbReference type="ARBA" id="ARBA00048951"/>
    </source>
</evidence>
<evidence type="ECO:0000256" key="5">
    <source>
        <dbReference type="ARBA" id="ARBA00022525"/>
    </source>
</evidence>
<dbReference type="KEGG" id="csh:Closa_2214"/>
<evidence type="ECO:0000256" key="8">
    <source>
        <dbReference type="ARBA" id="ARBA00023152"/>
    </source>
</evidence>
<dbReference type="InterPro" id="IPR000941">
    <property type="entry name" value="Enolase"/>
</dbReference>
<dbReference type="PANTHER" id="PTHR11902:SF1">
    <property type="entry name" value="ENOLASE"/>
    <property type="match status" value="1"/>
</dbReference>
<organism evidence="14 15">
    <name type="scientific">Lacrimispora saccharolytica (strain ATCC 35040 / DSM 2544 / NRCC 2533 / WM1)</name>
    <name type="common">Clostridium saccharolyticum</name>
    <dbReference type="NCBI Taxonomy" id="610130"/>
    <lineage>
        <taxon>Bacteria</taxon>
        <taxon>Bacillati</taxon>
        <taxon>Bacillota</taxon>
        <taxon>Clostridia</taxon>
        <taxon>Lachnospirales</taxon>
        <taxon>Lachnospiraceae</taxon>
        <taxon>Lacrimispora</taxon>
    </lineage>
</organism>
<evidence type="ECO:0000256" key="11">
    <source>
        <dbReference type="PIRSR" id="PIRSR001400-3"/>
    </source>
</evidence>
<comment type="similarity">
    <text evidence="2">Belongs to the enolase family.</text>
</comment>
<gene>
    <name evidence="14" type="ordered locus">Closa_2214</name>
</gene>
<dbReference type="HOGENOM" id="CLU_031223_2_1_9"/>
<evidence type="ECO:0000313" key="14">
    <source>
        <dbReference type="EMBL" id="ADL04792.1"/>
    </source>
</evidence>
<dbReference type="eggNOG" id="COG0148">
    <property type="taxonomic scope" value="Bacteria"/>
</dbReference>
<keyword evidence="8" id="KW-0324">Glycolysis</keyword>
<dbReference type="Gene3D" id="3.30.390.10">
    <property type="entry name" value="Enolase-like, N-terminal domain"/>
    <property type="match status" value="1"/>
</dbReference>
<evidence type="ECO:0000256" key="7">
    <source>
        <dbReference type="ARBA" id="ARBA00022842"/>
    </source>
</evidence>
<dbReference type="PaxDb" id="610130-Closa_2214"/>
<evidence type="ECO:0000256" key="1">
    <source>
        <dbReference type="ARBA" id="ARBA00005031"/>
    </source>
</evidence>
<dbReference type="GO" id="GO:0000015">
    <property type="term" value="C:phosphopyruvate hydratase complex"/>
    <property type="evidence" value="ECO:0007669"/>
    <property type="project" value="InterPro"/>
</dbReference>
<dbReference type="Gene3D" id="3.20.20.120">
    <property type="entry name" value="Enolase-like C-terminal domain"/>
    <property type="match status" value="1"/>
</dbReference>
<dbReference type="Proteomes" id="UP000001662">
    <property type="component" value="Chromosome"/>
</dbReference>
<accession>D9R2E2</accession>
<evidence type="ECO:0000313" key="15">
    <source>
        <dbReference type="Proteomes" id="UP000001662"/>
    </source>
</evidence>
<evidence type="ECO:0000256" key="3">
    <source>
        <dbReference type="ARBA" id="ARBA00012058"/>
    </source>
</evidence>
<dbReference type="GO" id="GO:0006096">
    <property type="term" value="P:glycolytic process"/>
    <property type="evidence" value="ECO:0007669"/>
    <property type="project" value="UniProtKB-UniPathway"/>
</dbReference>
<keyword evidence="5" id="KW-0964">Secreted</keyword>
<feature type="binding site" evidence="11">
    <location>
        <position position="235"/>
    </location>
    <ligand>
        <name>Mg(2+)</name>
        <dbReference type="ChEBI" id="CHEBI:18420"/>
    </ligand>
</feature>
<feature type="domain" description="Enolase C-terminal TIM barrel" evidence="12">
    <location>
        <begin position="123"/>
        <end position="389"/>
    </location>
</feature>
<protein>
    <recommendedName>
        <fullName evidence="4">Enolase</fullName>
        <ecNumber evidence="3">4.2.1.11</ecNumber>
    </recommendedName>
</protein>
<evidence type="ECO:0000259" key="12">
    <source>
        <dbReference type="SMART" id="SM01192"/>
    </source>
</evidence>